<proteinExistence type="predicted"/>
<dbReference type="Pfam" id="PF22124">
    <property type="entry name" value="Glyco_hydro_95_cat"/>
    <property type="match status" value="1"/>
</dbReference>
<dbReference type="InterPro" id="IPR049053">
    <property type="entry name" value="AFCA-like_C"/>
</dbReference>
<dbReference type="InterPro" id="IPR013780">
    <property type="entry name" value="Glyco_hydro_b"/>
</dbReference>
<protein>
    <submittedName>
        <fullName evidence="4">Alpha-L-fucosidase 2</fullName>
        <ecNumber evidence="4">3.2.1.51</ecNumber>
    </submittedName>
</protein>
<dbReference type="InterPro" id="IPR027414">
    <property type="entry name" value="GH95_N_dom"/>
</dbReference>
<dbReference type="PANTHER" id="PTHR31084:SF0">
    <property type="entry name" value="ALPHA-L-FUCOSIDASE 2"/>
    <property type="match status" value="1"/>
</dbReference>
<dbReference type="EMBL" id="JACHGN010000003">
    <property type="protein sequence ID" value="MBB5131904.1"/>
    <property type="molecule type" value="Genomic_DNA"/>
</dbReference>
<dbReference type="Gene3D" id="2.60.40.1180">
    <property type="entry name" value="Golgi alpha-mannosidase II"/>
    <property type="match status" value="1"/>
</dbReference>
<organism evidence="4 5">
    <name type="scientific">Thermocatellispora tengchongensis</name>
    <dbReference type="NCBI Taxonomy" id="1073253"/>
    <lineage>
        <taxon>Bacteria</taxon>
        <taxon>Bacillati</taxon>
        <taxon>Actinomycetota</taxon>
        <taxon>Actinomycetes</taxon>
        <taxon>Streptosporangiales</taxon>
        <taxon>Streptosporangiaceae</taxon>
        <taxon>Thermocatellispora</taxon>
    </lineage>
</organism>
<dbReference type="Proteomes" id="UP000578449">
    <property type="component" value="Unassembled WGS sequence"/>
</dbReference>
<evidence type="ECO:0000313" key="4">
    <source>
        <dbReference type="EMBL" id="MBB5131904.1"/>
    </source>
</evidence>
<evidence type="ECO:0000259" key="3">
    <source>
        <dbReference type="Pfam" id="PF22124"/>
    </source>
</evidence>
<feature type="domain" description="Glycosyl hydrolase family 95 N-terminal" evidence="1">
    <location>
        <begin position="49"/>
        <end position="285"/>
    </location>
</feature>
<dbReference type="PANTHER" id="PTHR31084">
    <property type="entry name" value="ALPHA-L-FUCOSIDASE 2"/>
    <property type="match status" value="1"/>
</dbReference>
<dbReference type="Pfam" id="PF14498">
    <property type="entry name" value="Glyco_hyd_65N_2"/>
    <property type="match status" value="1"/>
</dbReference>
<accession>A0A840NT71</accession>
<dbReference type="RefSeq" id="WP_185048718.1">
    <property type="nucleotide sequence ID" value="NZ_BAABIX010000028.1"/>
</dbReference>
<dbReference type="Pfam" id="PF21307">
    <property type="entry name" value="Glyco_hydro_95_C"/>
    <property type="match status" value="1"/>
</dbReference>
<name>A0A840NT71_9ACTN</name>
<dbReference type="InterPro" id="IPR006311">
    <property type="entry name" value="TAT_signal"/>
</dbReference>
<feature type="domain" description="Alpha fucosidase A-like C-terminal" evidence="2">
    <location>
        <begin position="712"/>
        <end position="805"/>
    </location>
</feature>
<sequence length="809" mass="88841">MTDYSRRSVLATGLGAAAGSLLVAGADRAHASAATSSRVGEPGANPLTLWYPRPAAQWLEALPVGCGRMGAMVFGGVATERLQLNEDSLWAGGPHNYDNPEALAALPEIRRLVWEEKWKAAQNLADQKFMGKPTEQAPYQVLGDLALTFPGAGEFTEYRRELDLTRAVTTVTYLIGGVRYTREVFASKPDQVLVVRLTADKPGSIGFEAAFTSPQSSSSAVVDARTIALDGISGETQGRPGEVRFRALARAEAEGGAVRTDAGKLIVEGADAVTLLISMATSYRSYKDVSGDAAEEAMRHLTRATSRPYQVLLREHERDYKELFGRVSLDLGTTDIAKLPTDERIARRQLDADPQLAALYFQYGRYLLISSSRLPGHAANLQGIWNDSLTPAWESKYTININCEMNYWPAAKTNLIETFEPLFDLIEDLAESGARTAKTHYGASGWVAHHNTDGWRGTAPVDFAFYGVWPTGGAWLCLTLWEHYLYTGDEDALRKHFPLIEGSVRFFLDTLQVDPKTGYLVTNPSHSPEVGHHEDGDENVSICAGPTMDMQILRDLFSAFEQASAVLHRDEELREKARAARERLAPTQIGHLGQIQEWLEDYRGDAALSRSRHISHLWGLFPSDQIDPRLTPELAAAARRTLQLRGEAGAGWSLAWKINFWARLLDAAEAYKRLSNLLIPARTAPNMFDLHPPFQIDGNFGGTSGITEMLLQSHGDQIHLLAALPAQWPDGAFSGLLARGGFEVDLEWRGGDVHRGEIRSRLGRKVTLRTPAPVTVTSGGRPVPVERPEPNVVVFDTRPSGAYEVRPGA</sequence>
<evidence type="ECO:0000313" key="5">
    <source>
        <dbReference type="Proteomes" id="UP000578449"/>
    </source>
</evidence>
<gene>
    <name evidence="4" type="ORF">HNP84_001617</name>
</gene>
<dbReference type="PROSITE" id="PS51318">
    <property type="entry name" value="TAT"/>
    <property type="match status" value="1"/>
</dbReference>
<dbReference type="GO" id="GO:0005975">
    <property type="term" value="P:carbohydrate metabolic process"/>
    <property type="evidence" value="ECO:0007669"/>
    <property type="project" value="InterPro"/>
</dbReference>
<comment type="caution">
    <text evidence="4">The sequence shown here is derived from an EMBL/GenBank/DDBJ whole genome shotgun (WGS) entry which is preliminary data.</text>
</comment>
<evidence type="ECO:0000259" key="1">
    <source>
        <dbReference type="Pfam" id="PF14498"/>
    </source>
</evidence>
<dbReference type="PIRSF" id="PIRSF007663">
    <property type="entry name" value="UCP007663"/>
    <property type="match status" value="1"/>
</dbReference>
<keyword evidence="4" id="KW-0326">Glycosidase</keyword>
<dbReference type="Gene3D" id="1.50.10.10">
    <property type="match status" value="1"/>
</dbReference>
<dbReference type="GO" id="GO:0004560">
    <property type="term" value="F:alpha-L-fucosidase activity"/>
    <property type="evidence" value="ECO:0007669"/>
    <property type="project" value="UniProtKB-EC"/>
</dbReference>
<keyword evidence="4" id="KW-0378">Hydrolase</keyword>
<feature type="domain" description="Glycosyl hydrolase family 95 catalytic" evidence="3">
    <location>
        <begin position="309"/>
        <end position="710"/>
    </location>
</feature>
<dbReference type="EC" id="3.2.1.51" evidence="4"/>
<dbReference type="InterPro" id="IPR016518">
    <property type="entry name" value="Alpha-L-fucosidase"/>
</dbReference>
<dbReference type="InterPro" id="IPR008928">
    <property type="entry name" value="6-hairpin_glycosidase_sf"/>
</dbReference>
<evidence type="ECO:0000259" key="2">
    <source>
        <dbReference type="Pfam" id="PF21307"/>
    </source>
</evidence>
<dbReference type="InterPro" id="IPR054363">
    <property type="entry name" value="GH95_cat"/>
</dbReference>
<keyword evidence="5" id="KW-1185">Reference proteome</keyword>
<dbReference type="AlphaFoldDB" id="A0A840NT71"/>
<dbReference type="InterPro" id="IPR012341">
    <property type="entry name" value="6hp_glycosidase-like_sf"/>
</dbReference>
<dbReference type="SUPFAM" id="SSF48208">
    <property type="entry name" value="Six-hairpin glycosidases"/>
    <property type="match status" value="1"/>
</dbReference>
<dbReference type="Gene3D" id="2.70.98.50">
    <property type="entry name" value="putative glycoside hydrolase family protein from bacillus halodurans"/>
    <property type="match status" value="1"/>
</dbReference>
<reference evidence="4 5" key="1">
    <citation type="submission" date="2020-08" db="EMBL/GenBank/DDBJ databases">
        <title>Genomic Encyclopedia of Type Strains, Phase IV (KMG-IV): sequencing the most valuable type-strain genomes for metagenomic binning, comparative biology and taxonomic classification.</title>
        <authorList>
            <person name="Goeker M."/>
        </authorList>
    </citation>
    <scope>NUCLEOTIDE SEQUENCE [LARGE SCALE GENOMIC DNA]</scope>
    <source>
        <strain evidence="4 5">DSM 45615</strain>
    </source>
</reference>